<proteinExistence type="inferred from homology"/>
<comment type="cofactor">
    <cofactor evidence="1">
        <name>pantetheine 4'-phosphate</name>
        <dbReference type="ChEBI" id="CHEBI:47942"/>
    </cofactor>
</comment>
<organism evidence="7 8">
    <name type="scientific">Streptomyces fuscichromogenes</name>
    <dbReference type="NCBI Taxonomy" id="1324013"/>
    <lineage>
        <taxon>Bacteria</taxon>
        <taxon>Bacillati</taxon>
        <taxon>Actinomycetota</taxon>
        <taxon>Actinomycetes</taxon>
        <taxon>Kitasatosporales</taxon>
        <taxon>Streptomycetaceae</taxon>
        <taxon>Streptomyces</taxon>
    </lineage>
</organism>
<evidence type="ECO:0000256" key="2">
    <source>
        <dbReference type="ARBA" id="ARBA00006432"/>
    </source>
</evidence>
<dbReference type="InterPro" id="IPR045851">
    <property type="entry name" value="AMP-bd_C_sf"/>
</dbReference>
<dbReference type="FunFam" id="2.30.38.10:FF:000001">
    <property type="entry name" value="Non-ribosomal peptide synthetase PvdI"/>
    <property type="match status" value="1"/>
</dbReference>
<dbReference type="Gene3D" id="3.40.50.1820">
    <property type="entry name" value="alpha/beta hydrolase"/>
    <property type="match status" value="1"/>
</dbReference>
<evidence type="ECO:0000256" key="1">
    <source>
        <dbReference type="ARBA" id="ARBA00001957"/>
    </source>
</evidence>
<dbReference type="Pfam" id="PF00550">
    <property type="entry name" value="PP-binding"/>
    <property type="match status" value="1"/>
</dbReference>
<feature type="domain" description="Carrier" evidence="6">
    <location>
        <begin position="461"/>
        <end position="536"/>
    </location>
</feature>
<dbReference type="Proteomes" id="UP000653411">
    <property type="component" value="Unassembled WGS sequence"/>
</dbReference>
<accession>A0A917XQQ8</accession>
<name>A0A917XQQ8_9ACTN</name>
<dbReference type="AlphaFoldDB" id="A0A917XQQ8"/>
<dbReference type="InterPro" id="IPR010071">
    <property type="entry name" value="AA_adenyl_dom"/>
</dbReference>
<dbReference type="SUPFAM" id="SSF47336">
    <property type="entry name" value="ACP-like"/>
    <property type="match status" value="1"/>
</dbReference>
<dbReference type="SMART" id="SM00823">
    <property type="entry name" value="PKS_PP"/>
    <property type="match status" value="1"/>
</dbReference>
<feature type="region of interest" description="Disordered" evidence="5">
    <location>
        <begin position="443"/>
        <end position="464"/>
    </location>
</feature>
<dbReference type="Pfam" id="PF00501">
    <property type="entry name" value="AMP-binding"/>
    <property type="match status" value="1"/>
</dbReference>
<keyword evidence="8" id="KW-1185">Reference proteome</keyword>
<dbReference type="InterPro" id="IPR020845">
    <property type="entry name" value="AMP-binding_CS"/>
</dbReference>
<reference evidence="7" key="1">
    <citation type="journal article" date="2014" name="Int. J. Syst. Evol. Microbiol.">
        <title>Complete genome sequence of Corynebacterium casei LMG S-19264T (=DSM 44701T), isolated from a smear-ripened cheese.</title>
        <authorList>
            <consortium name="US DOE Joint Genome Institute (JGI-PGF)"/>
            <person name="Walter F."/>
            <person name="Albersmeier A."/>
            <person name="Kalinowski J."/>
            <person name="Ruckert C."/>
        </authorList>
    </citation>
    <scope>NUCLEOTIDE SEQUENCE</scope>
    <source>
        <strain evidence="7">CGMCC 4.7110</strain>
    </source>
</reference>
<evidence type="ECO:0000313" key="8">
    <source>
        <dbReference type="Proteomes" id="UP000653411"/>
    </source>
</evidence>
<dbReference type="InterPro" id="IPR025110">
    <property type="entry name" value="AMP-bd_C"/>
</dbReference>
<gene>
    <name evidence="7" type="ORF">GCM10011578_100880</name>
</gene>
<evidence type="ECO:0000313" key="7">
    <source>
        <dbReference type="EMBL" id="GGN47310.1"/>
    </source>
</evidence>
<dbReference type="InterPro" id="IPR000873">
    <property type="entry name" value="AMP-dep_synth/lig_dom"/>
</dbReference>
<protein>
    <recommendedName>
        <fullName evidence="6">Carrier domain-containing protein</fullName>
    </recommendedName>
</protein>
<dbReference type="GO" id="GO:0017000">
    <property type="term" value="P:antibiotic biosynthetic process"/>
    <property type="evidence" value="ECO:0007669"/>
    <property type="project" value="UniProtKB-ARBA"/>
</dbReference>
<dbReference type="PANTHER" id="PTHR45527:SF1">
    <property type="entry name" value="FATTY ACID SYNTHASE"/>
    <property type="match status" value="1"/>
</dbReference>
<dbReference type="FunFam" id="1.10.1200.10:FF:000016">
    <property type="entry name" value="Non-ribosomal peptide synthase"/>
    <property type="match status" value="1"/>
</dbReference>
<dbReference type="FunFam" id="3.40.50.980:FF:000002">
    <property type="entry name" value="Enterobactin synthetase component F"/>
    <property type="match status" value="1"/>
</dbReference>
<dbReference type="EMBL" id="BMML01000068">
    <property type="protein sequence ID" value="GGN47310.1"/>
    <property type="molecule type" value="Genomic_DNA"/>
</dbReference>
<dbReference type="InterPro" id="IPR009081">
    <property type="entry name" value="PP-bd_ACP"/>
</dbReference>
<dbReference type="InterPro" id="IPR036736">
    <property type="entry name" value="ACP-like_sf"/>
</dbReference>
<dbReference type="PANTHER" id="PTHR45527">
    <property type="entry name" value="NONRIBOSOMAL PEPTIDE SYNTHETASE"/>
    <property type="match status" value="1"/>
</dbReference>
<dbReference type="PROSITE" id="PS50075">
    <property type="entry name" value="CARRIER"/>
    <property type="match status" value="1"/>
</dbReference>
<dbReference type="NCBIfam" id="TIGR01733">
    <property type="entry name" value="AA-adenyl-dom"/>
    <property type="match status" value="1"/>
</dbReference>
<dbReference type="Gene3D" id="3.30.300.30">
    <property type="match status" value="1"/>
</dbReference>
<dbReference type="PROSITE" id="PS00012">
    <property type="entry name" value="PHOSPHOPANTETHEINE"/>
    <property type="match status" value="1"/>
</dbReference>
<dbReference type="InterPro" id="IPR029058">
    <property type="entry name" value="AB_hydrolase_fold"/>
</dbReference>
<dbReference type="GO" id="GO:0031177">
    <property type="term" value="F:phosphopantetheine binding"/>
    <property type="evidence" value="ECO:0007669"/>
    <property type="project" value="InterPro"/>
</dbReference>
<evidence type="ECO:0000256" key="4">
    <source>
        <dbReference type="ARBA" id="ARBA00022553"/>
    </source>
</evidence>
<dbReference type="InterPro" id="IPR006162">
    <property type="entry name" value="Ppantetheine_attach_site"/>
</dbReference>
<dbReference type="Gene3D" id="2.30.38.10">
    <property type="entry name" value="Luciferase, Domain 3"/>
    <property type="match status" value="1"/>
</dbReference>
<dbReference type="Gene3D" id="3.40.50.980">
    <property type="match status" value="2"/>
</dbReference>
<keyword evidence="4" id="KW-0597">Phosphoprotein</keyword>
<sequence length="553" mass="58318">MAVVLERSVDLVVALLGVLKAGAAFLPVDPSYPVERVGFMLGDAGPVCVVTSAGLAGVVPGDLGVPVVCLDDPSVAEGMEGVEGWTGSCSGGPGSAAYVIYTSGSTGVPKGVVVSHAGIVNRLLWMQDRFRLDADDVVLQKTSVSFDVSVWELFWPLVSGARLVLARPGGQGDPVYLSEVIRSEGVTTVHFVPSMLDAFVEGGDPGAWGSLRRVVCSGEALSGVSAERFVGVCGAELHNLYGPTEASVDSTAWVFGGGVSGGGVPIGVPIWNTRVFVLDGWLRPVVPGVVGELFIAGVGLARGYLGRSGLTAERFVACPFGVVGERMYRTGDLVRWTVEGQLVFVGRVDDQVKVRGFRVEPGEVEVVLTAHWGVAKAVVVAREDVPGDVRLVAYVIPDGTSDGVEANLPSELRAFAGQRLPEYMVPSVVVVLDELPLTASGKLDRSALPAPGPQSARTSREPSTEDERILCEIFADVFGLERVGADDSFFELGGHSLLAVRLVSQVQLRLGVEIGVRALFEAPTPAALAMRLGTERKPERPVLRPMPREGESR</sequence>
<reference evidence="7" key="2">
    <citation type="submission" date="2020-09" db="EMBL/GenBank/DDBJ databases">
        <authorList>
            <person name="Sun Q."/>
            <person name="Zhou Y."/>
        </authorList>
    </citation>
    <scope>NUCLEOTIDE SEQUENCE</scope>
    <source>
        <strain evidence="7">CGMCC 4.7110</strain>
    </source>
</reference>
<dbReference type="Pfam" id="PF13193">
    <property type="entry name" value="AMP-binding_C"/>
    <property type="match status" value="1"/>
</dbReference>
<dbReference type="CDD" id="cd17646">
    <property type="entry name" value="A_NRPS_AB3403-like"/>
    <property type="match status" value="1"/>
</dbReference>
<dbReference type="PROSITE" id="PS00455">
    <property type="entry name" value="AMP_BINDING"/>
    <property type="match status" value="1"/>
</dbReference>
<dbReference type="SUPFAM" id="SSF56801">
    <property type="entry name" value="Acetyl-CoA synthetase-like"/>
    <property type="match status" value="1"/>
</dbReference>
<dbReference type="FunFam" id="3.30.300.30:FF:000010">
    <property type="entry name" value="Enterobactin synthetase component F"/>
    <property type="match status" value="1"/>
</dbReference>
<dbReference type="GO" id="GO:0005829">
    <property type="term" value="C:cytosol"/>
    <property type="evidence" value="ECO:0007669"/>
    <property type="project" value="TreeGrafter"/>
</dbReference>
<dbReference type="InterPro" id="IPR020806">
    <property type="entry name" value="PKS_PP-bd"/>
</dbReference>
<comment type="similarity">
    <text evidence="2">Belongs to the ATP-dependent AMP-binding enzyme family.</text>
</comment>
<keyword evidence="3" id="KW-0596">Phosphopantetheine</keyword>
<dbReference type="GO" id="GO:0043041">
    <property type="term" value="P:amino acid activation for nonribosomal peptide biosynthetic process"/>
    <property type="evidence" value="ECO:0007669"/>
    <property type="project" value="TreeGrafter"/>
</dbReference>
<comment type="caution">
    <text evidence="7">The sequence shown here is derived from an EMBL/GenBank/DDBJ whole genome shotgun (WGS) entry which is preliminary data.</text>
</comment>
<evidence type="ECO:0000259" key="6">
    <source>
        <dbReference type="PROSITE" id="PS50075"/>
    </source>
</evidence>
<dbReference type="GO" id="GO:0044550">
    <property type="term" value="P:secondary metabolite biosynthetic process"/>
    <property type="evidence" value="ECO:0007669"/>
    <property type="project" value="TreeGrafter"/>
</dbReference>
<evidence type="ECO:0000256" key="3">
    <source>
        <dbReference type="ARBA" id="ARBA00022450"/>
    </source>
</evidence>
<dbReference type="GO" id="GO:0072330">
    <property type="term" value="P:monocarboxylic acid biosynthetic process"/>
    <property type="evidence" value="ECO:0007669"/>
    <property type="project" value="UniProtKB-ARBA"/>
</dbReference>
<evidence type="ECO:0000256" key="5">
    <source>
        <dbReference type="SAM" id="MobiDB-lite"/>
    </source>
</evidence>